<dbReference type="InterPro" id="IPR027417">
    <property type="entry name" value="P-loop_NTPase"/>
</dbReference>
<dbReference type="Pfam" id="PF17863">
    <property type="entry name" value="AAA_lid_2"/>
    <property type="match status" value="1"/>
</dbReference>
<organism evidence="5 6">
    <name type="scientific">Litchfieldia salsa</name>
    <dbReference type="NCBI Taxonomy" id="930152"/>
    <lineage>
        <taxon>Bacteria</taxon>
        <taxon>Bacillati</taxon>
        <taxon>Bacillota</taxon>
        <taxon>Bacilli</taxon>
        <taxon>Bacillales</taxon>
        <taxon>Bacillaceae</taxon>
        <taxon>Litchfieldia</taxon>
    </lineage>
</organism>
<name>A0A1H0WMV5_9BACI</name>
<sequence length="336" mass="37167">MSSIKEKEQQFVHAAETVSKVREEIRSFIVGQEEVIDQVLWSIFSGGHVLLEGLPGLGKTMLIKTVAQCLDLQFSRIQFTPDLMPSDITGTMLLQAEDSGKQGFSFHKGPLFANIVLADEINRATPKTQSALLEAMGEKTVTIMGETKEMEKPFFVLATQNPIDMEGTYPLPEAQLDRFICKVQVRYPSKEELKEIAIRTTGVKTFGLEKIATIKEVQELQKLSKEILVSDEMLNFAVDVVSATHPDSEDATEMVKQYVQFGSGPRGLQSLIQMAKARALCLGRYHVSLGDIKQLALPVLRHRLLLNFEGEATGITADEIITGITNELSGQGVKVK</sequence>
<dbReference type="FunFam" id="3.40.50.300:FF:000640">
    <property type="entry name" value="MoxR family ATPase"/>
    <property type="match status" value="1"/>
</dbReference>
<comment type="similarity">
    <text evidence="3">Belongs to the MoxR family.</text>
</comment>
<dbReference type="GO" id="GO:0016887">
    <property type="term" value="F:ATP hydrolysis activity"/>
    <property type="evidence" value="ECO:0007669"/>
    <property type="project" value="InterPro"/>
</dbReference>
<dbReference type="Proteomes" id="UP000199159">
    <property type="component" value="Unassembled WGS sequence"/>
</dbReference>
<dbReference type="PIRSF" id="PIRSF002849">
    <property type="entry name" value="AAA_ATPase_chaperone_MoxR_prd"/>
    <property type="match status" value="1"/>
</dbReference>
<dbReference type="STRING" id="930152.SAMN05216565_11289"/>
<evidence type="ECO:0000256" key="3">
    <source>
        <dbReference type="ARBA" id="ARBA00061607"/>
    </source>
</evidence>
<keyword evidence="6" id="KW-1185">Reference proteome</keyword>
<gene>
    <name evidence="5" type="ORF">SAMN05216565_11289</name>
</gene>
<dbReference type="AlphaFoldDB" id="A0A1H0WMV5"/>
<evidence type="ECO:0000256" key="2">
    <source>
        <dbReference type="ARBA" id="ARBA00022840"/>
    </source>
</evidence>
<protein>
    <submittedName>
        <fullName evidence="5">MoxR-like ATPase</fullName>
    </submittedName>
</protein>
<proteinExistence type="inferred from homology"/>
<dbReference type="CDD" id="cd00009">
    <property type="entry name" value="AAA"/>
    <property type="match status" value="1"/>
</dbReference>
<dbReference type="InterPro" id="IPR011703">
    <property type="entry name" value="ATPase_AAA-3"/>
</dbReference>
<keyword evidence="2" id="KW-0067">ATP-binding</keyword>
<evidence type="ECO:0000313" key="5">
    <source>
        <dbReference type="EMBL" id="SDP91973.1"/>
    </source>
</evidence>
<dbReference type="PANTHER" id="PTHR42759">
    <property type="entry name" value="MOXR FAMILY PROTEIN"/>
    <property type="match status" value="1"/>
</dbReference>
<keyword evidence="1" id="KW-0547">Nucleotide-binding</keyword>
<dbReference type="OrthoDB" id="9808397at2"/>
<dbReference type="PANTHER" id="PTHR42759:SF1">
    <property type="entry name" value="MAGNESIUM-CHELATASE SUBUNIT CHLD"/>
    <property type="match status" value="1"/>
</dbReference>
<dbReference type="EMBL" id="FNJU01000012">
    <property type="protein sequence ID" value="SDP91973.1"/>
    <property type="molecule type" value="Genomic_DNA"/>
</dbReference>
<dbReference type="RefSeq" id="WP_090858112.1">
    <property type="nucleotide sequence ID" value="NZ_FNJU01000012.1"/>
</dbReference>
<evidence type="ECO:0000256" key="1">
    <source>
        <dbReference type="ARBA" id="ARBA00022741"/>
    </source>
</evidence>
<dbReference type="InterPro" id="IPR041628">
    <property type="entry name" value="ChlI/MoxR_AAA_lid"/>
</dbReference>
<dbReference type="InterPro" id="IPR003593">
    <property type="entry name" value="AAA+_ATPase"/>
</dbReference>
<dbReference type="Gene3D" id="1.10.8.80">
    <property type="entry name" value="Magnesium chelatase subunit I, C-Terminal domain"/>
    <property type="match status" value="1"/>
</dbReference>
<dbReference type="GO" id="GO:0005524">
    <property type="term" value="F:ATP binding"/>
    <property type="evidence" value="ECO:0007669"/>
    <property type="project" value="UniProtKB-KW"/>
</dbReference>
<reference evidence="6" key="1">
    <citation type="submission" date="2016-10" db="EMBL/GenBank/DDBJ databases">
        <authorList>
            <person name="Varghese N."/>
            <person name="Submissions S."/>
        </authorList>
    </citation>
    <scope>NUCLEOTIDE SEQUENCE [LARGE SCALE GENOMIC DNA]</scope>
    <source>
        <strain evidence="6">IBRC-M10078</strain>
    </source>
</reference>
<dbReference type="SUPFAM" id="SSF52540">
    <property type="entry name" value="P-loop containing nucleoside triphosphate hydrolases"/>
    <property type="match status" value="1"/>
</dbReference>
<dbReference type="Pfam" id="PF07726">
    <property type="entry name" value="AAA_3"/>
    <property type="match status" value="1"/>
</dbReference>
<evidence type="ECO:0000313" key="6">
    <source>
        <dbReference type="Proteomes" id="UP000199159"/>
    </source>
</evidence>
<dbReference type="Gene3D" id="3.40.50.300">
    <property type="entry name" value="P-loop containing nucleotide triphosphate hydrolases"/>
    <property type="match status" value="1"/>
</dbReference>
<accession>A0A1H0WMV5</accession>
<feature type="domain" description="AAA+ ATPase" evidence="4">
    <location>
        <begin position="45"/>
        <end position="189"/>
    </location>
</feature>
<dbReference type="SMART" id="SM00382">
    <property type="entry name" value="AAA"/>
    <property type="match status" value="1"/>
</dbReference>
<evidence type="ECO:0000259" key="4">
    <source>
        <dbReference type="SMART" id="SM00382"/>
    </source>
</evidence>
<dbReference type="InterPro" id="IPR050764">
    <property type="entry name" value="CbbQ/NirQ/NorQ/GpvN"/>
</dbReference>